<feature type="transmembrane region" description="Helical" evidence="1">
    <location>
        <begin position="206"/>
        <end position="231"/>
    </location>
</feature>
<evidence type="ECO:0008006" key="4">
    <source>
        <dbReference type="Google" id="ProtNLM"/>
    </source>
</evidence>
<name>A0AAE8ZV89_CAEBR</name>
<keyword evidence="1" id="KW-1133">Transmembrane helix</keyword>
<feature type="transmembrane region" description="Helical" evidence="1">
    <location>
        <begin position="252"/>
        <end position="277"/>
    </location>
</feature>
<feature type="transmembrane region" description="Helical" evidence="1">
    <location>
        <begin position="20"/>
        <end position="37"/>
    </location>
</feature>
<feature type="transmembrane region" description="Helical" evidence="1">
    <location>
        <begin position="105"/>
        <end position="124"/>
    </location>
</feature>
<dbReference type="Pfam" id="PF10326">
    <property type="entry name" value="7TM_GPCR_Str"/>
    <property type="match status" value="1"/>
</dbReference>
<dbReference type="PANTHER" id="PTHR46000">
    <property type="entry name" value="SEVEN TM RECEPTOR-RELATED"/>
    <property type="match status" value="1"/>
</dbReference>
<dbReference type="InterPro" id="IPR019428">
    <property type="entry name" value="7TM_GPCR_serpentine_rcpt_Str"/>
</dbReference>
<sequence length="379" mass="43348">MPTAGSYLPWITITHTVPQIGFSASIGLGLVVVFLNFCGAQNKFGPYKYIVNSFTILGVIFAIVEVVVYPNVHNYNAGFLFYTLAEPFGVIDMNLRKIFLASYTFFYAATVALLATQFIYRYWAIFDACKLRYFKGFYWLFCSAFCSFFGLQYALGTFHLFEMDTVSTEYYRDEIQYRYGWNISEIPAMALVAYDPSNGMVRWKNVAGVINIVFIVISLYGIMMFCGWSMYFKMEEKIRNFSDELKKHQKQLFKTLVLQITAPTIVLFTPLFVIILLPLFNPHVSLPSGAFLCSFTLYPAMDSIIVMYVVSQYRQTARKLCQDFRKSMESFRHSRATVHCSVPTTSAQVALQQDPLDGQSNVARLSDTQSVIQIFSEDL</sequence>
<dbReference type="Gene3D" id="1.20.1070.10">
    <property type="entry name" value="Rhodopsin 7-helix transmembrane proteins"/>
    <property type="match status" value="1"/>
</dbReference>
<dbReference type="SUPFAM" id="SSF81321">
    <property type="entry name" value="Family A G protein-coupled receptor-like"/>
    <property type="match status" value="1"/>
</dbReference>
<accession>A0AAE8ZV89</accession>
<evidence type="ECO:0000313" key="2">
    <source>
        <dbReference type="EMBL" id="ULT87312.1"/>
    </source>
</evidence>
<dbReference type="Proteomes" id="UP000827892">
    <property type="component" value="Chromosome V"/>
</dbReference>
<protein>
    <recommendedName>
        <fullName evidence="4">Seven TM Receptor</fullName>
    </recommendedName>
</protein>
<feature type="transmembrane region" description="Helical" evidence="1">
    <location>
        <begin position="289"/>
        <end position="310"/>
    </location>
</feature>
<dbReference type="AlphaFoldDB" id="A0AAE8ZV89"/>
<dbReference type="EMBL" id="CP090895">
    <property type="protein sequence ID" value="ULT87312.1"/>
    <property type="molecule type" value="Genomic_DNA"/>
</dbReference>
<keyword evidence="1" id="KW-0472">Membrane</keyword>
<proteinExistence type="predicted"/>
<keyword evidence="1" id="KW-0812">Transmembrane</keyword>
<evidence type="ECO:0000256" key="1">
    <source>
        <dbReference type="SAM" id="Phobius"/>
    </source>
</evidence>
<feature type="transmembrane region" description="Helical" evidence="1">
    <location>
        <begin position="49"/>
        <end position="69"/>
    </location>
</feature>
<dbReference type="PANTHER" id="PTHR46000:SF9">
    <property type="entry name" value="SEVEN TM RECEPTOR"/>
    <property type="match status" value="1"/>
</dbReference>
<gene>
    <name evidence="2" type="ORF">L3Y34_006837</name>
</gene>
<organism evidence="2 3">
    <name type="scientific">Caenorhabditis briggsae</name>
    <dbReference type="NCBI Taxonomy" id="6238"/>
    <lineage>
        <taxon>Eukaryota</taxon>
        <taxon>Metazoa</taxon>
        <taxon>Ecdysozoa</taxon>
        <taxon>Nematoda</taxon>
        <taxon>Chromadorea</taxon>
        <taxon>Rhabditida</taxon>
        <taxon>Rhabditina</taxon>
        <taxon>Rhabditomorpha</taxon>
        <taxon>Rhabditoidea</taxon>
        <taxon>Rhabditidae</taxon>
        <taxon>Peloderinae</taxon>
        <taxon>Caenorhabditis</taxon>
    </lineage>
</organism>
<feature type="transmembrane region" description="Helical" evidence="1">
    <location>
        <begin position="136"/>
        <end position="155"/>
    </location>
</feature>
<evidence type="ECO:0000313" key="3">
    <source>
        <dbReference type="Proteomes" id="UP000827892"/>
    </source>
</evidence>
<reference evidence="2 3" key="1">
    <citation type="submission" date="2022-02" db="EMBL/GenBank/DDBJ databases">
        <title>Chromosome-level reference genomes for two strains of Caenorhabditis briggsae: an improved platform for comparative genomics.</title>
        <authorList>
            <person name="Stevens L."/>
            <person name="Andersen E.C."/>
        </authorList>
    </citation>
    <scope>NUCLEOTIDE SEQUENCE [LARGE SCALE GENOMIC DNA]</scope>
    <source>
        <strain evidence="2">QX1410_ONT</strain>
        <tissue evidence="2">Whole-organism</tissue>
    </source>
</reference>